<dbReference type="CDD" id="cd02248">
    <property type="entry name" value="Peptidase_C1A"/>
    <property type="match status" value="1"/>
</dbReference>
<dbReference type="InterPro" id="IPR000668">
    <property type="entry name" value="Peptidase_C1A_C"/>
</dbReference>
<dbReference type="InterPro" id="IPR008942">
    <property type="entry name" value="ENTH_VHS"/>
</dbReference>
<evidence type="ECO:0000313" key="6">
    <source>
        <dbReference type="Proteomes" id="UP000195402"/>
    </source>
</evidence>
<comment type="caution">
    <text evidence="5">The sequence shown here is derived from an EMBL/GenBank/DDBJ whole genome shotgun (WGS) entry which is preliminary data.</text>
</comment>
<evidence type="ECO:0000256" key="3">
    <source>
        <dbReference type="ARBA" id="ARBA00023157"/>
    </source>
</evidence>
<dbReference type="PANTHER" id="PTHR12411">
    <property type="entry name" value="CYSTEINE PROTEASE FAMILY C1-RELATED"/>
    <property type="match status" value="1"/>
</dbReference>
<dbReference type="InterPro" id="IPR039417">
    <property type="entry name" value="Peptidase_C1A_papain-like"/>
</dbReference>
<dbReference type="Proteomes" id="UP000195402">
    <property type="component" value="Unassembled WGS sequence"/>
</dbReference>
<comment type="similarity">
    <text evidence="1">Belongs to the peptidase C1 family.</text>
</comment>
<sequence length="371" mass="41365">MKKAKQIVGTWDRQFDCSPQEQRLSFLYLANDILQNSRRKDPEFVDVFLKVLPNAIGDVSQNGDEFGRNAALRMIGIWEERSIFGSHGKILMEELMGRNLENSKTGIVWASDQVSGSQSLSKVLHNQISSIPSTSTITMISYVKTLLGRSTNQIRRRSYSGFPDSIYKHYNIPQSVDWTARGAVTPVKDHLGCGACWSFAAVAAVESITQIRTGQLLNLSTQQIIDCRSEAVHCSESGSIENGGITTAQNYPYTGVKGICNKEKEHSRDATIDDYTTVQWGSELALLMAIAKQPVVLGISTNCKRFEDYEGGILKCDCGTWEADHEVLAVGYGTDKDGVDYIKCKNSWDFTWGERGYIKFPRKNHEVVGYS</sequence>
<dbReference type="CDD" id="cd16981">
    <property type="entry name" value="CID_RPRD_like"/>
    <property type="match status" value="1"/>
</dbReference>
<dbReference type="Gene3D" id="1.25.40.90">
    <property type="match status" value="1"/>
</dbReference>
<dbReference type="GO" id="GO:0006508">
    <property type="term" value="P:proteolysis"/>
    <property type="evidence" value="ECO:0007669"/>
    <property type="project" value="InterPro"/>
</dbReference>
<protein>
    <submittedName>
        <fullName evidence="5">Peptidase C1A</fullName>
    </submittedName>
</protein>
<evidence type="ECO:0000313" key="5">
    <source>
        <dbReference type="EMBL" id="OUZ99859.1"/>
    </source>
</evidence>
<keyword evidence="6" id="KW-1185">Reference proteome</keyword>
<dbReference type="SUPFAM" id="SSF54001">
    <property type="entry name" value="Cysteine proteinases"/>
    <property type="match status" value="1"/>
</dbReference>
<keyword evidence="2" id="KW-0507">mRNA processing</keyword>
<evidence type="ECO:0000256" key="1">
    <source>
        <dbReference type="ARBA" id="ARBA00008455"/>
    </source>
</evidence>
<dbReference type="InterPro" id="IPR013128">
    <property type="entry name" value="Peptidase_C1A"/>
</dbReference>
<dbReference type="SUPFAM" id="SSF48464">
    <property type="entry name" value="ENTH/VHS domain"/>
    <property type="match status" value="1"/>
</dbReference>
<dbReference type="GO" id="GO:0006397">
    <property type="term" value="P:mRNA processing"/>
    <property type="evidence" value="ECO:0007669"/>
    <property type="project" value="UniProtKB-KW"/>
</dbReference>
<dbReference type="SMART" id="SM00645">
    <property type="entry name" value="Pept_C1"/>
    <property type="match status" value="1"/>
</dbReference>
<gene>
    <name evidence="5" type="ORF">BVC80_9067g45</name>
</gene>
<dbReference type="PROSITE" id="PS51391">
    <property type="entry name" value="CID"/>
    <property type="match status" value="1"/>
</dbReference>
<dbReference type="Pfam" id="PF00112">
    <property type="entry name" value="Peptidase_C1"/>
    <property type="match status" value="1"/>
</dbReference>
<keyword evidence="3" id="KW-1015">Disulfide bond</keyword>
<proteinExistence type="inferred from homology"/>
<dbReference type="GO" id="GO:0008234">
    <property type="term" value="F:cysteine-type peptidase activity"/>
    <property type="evidence" value="ECO:0007669"/>
    <property type="project" value="InterPro"/>
</dbReference>
<reference evidence="5 6" key="1">
    <citation type="journal article" date="2017" name="Mol. Plant">
        <title>The Genome of Medicinal Plant Macleaya cordata Provides New Insights into Benzylisoquinoline Alkaloids Metabolism.</title>
        <authorList>
            <person name="Liu X."/>
            <person name="Liu Y."/>
            <person name="Huang P."/>
            <person name="Ma Y."/>
            <person name="Qing Z."/>
            <person name="Tang Q."/>
            <person name="Cao H."/>
            <person name="Cheng P."/>
            <person name="Zheng Y."/>
            <person name="Yuan Z."/>
            <person name="Zhou Y."/>
            <person name="Liu J."/>
            <person name="Tang Z."/>
            <person name="Zhuo Y."/>
            <person name="Zhang Y."/>
            <person name="Yu L."/>
            <person name="Huang J."/>
            <person name="Yang P."/>
            <person name="Peng Q."/>
            <person name="Zhang J."/>
            <person name="Jiang W."/>
            <person name="Zhang Z."/>
            <person name="Lin K."/>
            <person name="Ro D.K."/>
            <person name="Chen X."/>
            <person name="Xiong X."/>
            <person name="Shang Y."/>
            <person name="Huang S."/>
            <person name="Zeng J."/>
        </authorList>
    </citation>
    <scope>NUCLEOTIDE SEQUENCE [LARGE SCALE GENOMIC DNA]</scope>
    <source>
        <strain evidence="6">cv. BLH2017</strain>
        <tissue evidence="5">Root</tissue>
    </source>
</reference>
<evidence type="ECO:0000256" key="2">
    <source>
        <dbReference type="ARBA" id="ARBA00022664"/>
    </source>
</evidence>
<dbReference type="OrthoDB" id="10253408at2759"/>
<organism evidence="5 6">
    <name type="scientific">Macleaya cordata</name>
    <name type="common">Five-seeded plume-poppy</name>
    <name type="synonym">Bocconia cordata</name>
    <dbReference type="NCBI Taxonomy" id="56857"/>
    <lineage>
        <taxon>Eukaryota</taxon>
        <taxon>Viridiplantae</taxon>
        <taxon>Streptophyta</taxon>
        <taxon>Embryophyta</taxon>
        <taxon>Tracheophyta</taxon>
        <taxon>Spermatophyta</taxon>
        <taxon>Magnoliopsida</taxon>
        <taxon>Ranunculales</taxon>
        <taxon>Papaveraceae</taxon>
        <taxon>Papaveroideae</taxon>
        <taxon>Macleaya</taxon>
    </lineage>
</organism>
<accession>A0A200PNS5</accession>
<dbReference type="SMART" id="SM00582">
    <property type="entry name" value="RPR"/>
    <property type="match status" value="1"/>
</dbReference>
<dbReference type="InterPro" id="IPR025660">
    <property type="entry name" value="Pept_his_AS"/>
</dbReference>
<dbReference type="InterPro" id="IPR038765">
    <property type="entry name" value="Papain-like_cys_pep_sf"/>
</dbReference>
<dbReference type="InterPro" id="IPR006569">
    <property type="entry name" value="CID_dom"/>
</dbReference>
<dbReference type="AlphaFoldDB" id="A0A200PNS5"/>
<evidence type="ECO:0000259" key="4">
    <source>
        <dbReference type="PROSITE" id="PS51391"/>
    </source>
</evidence>
<name>A0A200PNS5_MACCD</name>
<dbReference type="GO" id="GO:0005634">
    <property type="term" value="C:nucleus"/>
    <property type="evidence" value="ECO:0007669"/>
    <property type="project" value="UniProtKB-ARBA"/>
</dbReference>
<dbReference type="EMBL" id="MVGT01004388">
    <property type="protein sequence ID" value="OUZ99859.1"/>
    <property type="molecule type" value="Genomic_DNA"/>
</dbReference>
<dbReference type="STRING" id="56857.A0A200PNS5"/>
<feature type="domain" description="CID" evidence="4">
    <location>
        <begin position="1"/>
        <end position="100"/>
    </location>
</feature>
<dbReference type="Pfam" id="PF04818">
    <property type="entry name" value="CID"/>
    <property type="match status" value="1"/>
</dbReference>
<dbReference type="InParanoid" id="A0A200PNS5"/>
<dbReference type="PROSITE" id="PS00639">
    <property type="entry name" value="THIOL_PROTEASE_HIS"/>
    <property type="match status" value="1"/>
</dbReference>
<dbReference type="Gene3D" id="3.90.70.10">
    <property type="entry name" value="Cysteine proteinases"/>
    <property type="match status" value="1"/>
</dbReference>